<dbReference type="AlphaFoldDB" id="F8Q4C5"/>
<dbReference type="PANTHER" id="PTHR31685:SF2">
    <property type="entry name" value="PROTEIN YTP1"/>
    <property type="match status" value="1"/>
</dbReference>
<proteinExistence type="predicted"/>
<accession>F8Q4C5</accession>
<sequence length="321" mass="35906">PHSTHSVFANILFIPICAQLLHGIYPKLHIHECTIQSYAVIAHGIIGKSYPILGWTQMLLGAIAFRGYCRGETLGQCLAQYIMGSGFVAYGVIMAILLVVGEAWVKQSGRSPEWWDLWIITLWVSHNTFAEHYGSTWSVINMQHTITYCDYVVGWNRGILGIYLALDNQRNVVPGLIIILTGWAMLQHAQALEISTKVHTTFEYTLMLAGLTRIVKICFCTPGYSPSDNGKMAAARAFRHLPPFVSPKILFMSATNEELNYVHNSDMDHITYLLTMFSLAFTLYTLILTLIHLFSTTGRNAQSFPTTGNNIELASSRSPSR</sequence>
<organism evidence="4">
    <name type="scientific">Serpula lacrymans var. lacrymans (strain S7.3)</name>
    <name type="common">Dry rot fungus</name>
    <dbReference type="NCBI Taxonomy" id="936435"/>
    <lineage>
        <taxon>Eukaryota</taxon>
        <taxon>Fungi</taxon>
        <taxon>Dikarya</taxon>
        <taxon>Basidiomycota</taxon>
        <taxon>Agaricomycotina</taxon>
        <taxon>Agaricomycetes</taxon>
        <taxon>Agaricomycetidae</taxon>
        <taxon>Boletales</taxon>
        <taxon>Coniophorineae</taxon>
        <taxon>Serpulaceae</taxon>
        <taxon>Serpula</taxon>
    </lineage>
</organism>
<evidence type="ECO:0000259" key="2">
    <source>
        <dbReference type="Pfam" id="PF10355"/>
    </source>
</evidence>
<name>F8Q4C5_SERL3</name>
<feature type="transmembrane region" description="Helical" evidence="1">
    <location>
        <begin position="78"/>
        <end position="100"/>
    </location>
</feature>
<dbReference type="InParanoid" id="F8Q4C5"/>
<keyword evidence="1" id="KW-1133">Transmembrane helix</keyword>
<dbReference type="OrthoDB" id="4137487at2759"/>
<dbReference type="PANTHER" id="PTHR31685">
    <property type="entry name" value="INTEGRAL MEMBRANE PROTEIN (AFU_ORTHOLOGUE AFUA_6G12730)-RELATED"/>
    <property type="match status" value="1"/>
</dbReference>
<dbReference type="OMA" id="CQGDHTG"/>
<reference evidence="4" key="1">
    <citation type="journal article" date="2011" name="Science">
        <title>The plant cell wall-decomposing machinery underlies the functional diversity of forest fungi.</title>
        <authorList>
            <person name="Eastwood D.C."/>
            <person name="Floudas D."/>
            <person name="Binder M."/>
            <person name="Majcherczyk A."/>
            <person name="Schneider P."/>
            <person name="Aerts A."/>
            <person name="Asiegbu F.O."/>
            <person name="Baker S.E."/>
            <person name="Barry K."/>
            <person name="Bendiksby M."/>
            <person name="Blumentritt M."/>
            <person name="Coutinho P.M."/>
            <person name="Cullen D."/>
            <person name="de Vries R.P."/>
            <person name="Gathman A."/>
            <person name="Goodell B."/>
            <person name="Henrissat B."/>
            <person name="Ihrmark K."/>
            <person name="Kauserud H."/>
            <person name="Kohler A."/>
            <person name="LaButti K."/>
            <person name="Lapidus A."/>
            <person name="Lavin J.L."/>
            <person name="Lee Y.-H."/>
            <person name="Lindquist E."/>
            <person name="Lilly W."/>
            <person name="Lucas S."/>
            <person name="Morin E."/>
            <person name="Murat C."/>
            <person name="Oguiza J.A."/>
            <person name="Park J."/>
            <person name="Pisabarro A.G."/>
            <person name="Riley R."/>
            <person name="Rosling A."/>
            <person name="Salamov A."/>
            <person name="Schmidt O."/>
            <person name="Schmutz J."/>
            <person name="Skrede I."/>
            <person name="Stenlid J."/>
            <person name="Wiebenga A."/>
            <person name="Xie X."/>
            <person name="Kuees U."/>
            <person name="Hibbett D.S."/>
            <person name="Hoffmeister D."/>
            <person name="Hoegberg N."/>
            <person name="Martin F."/>
            <person name="Grigoriev I.V."/>
            <person name="Watkinson S.C."/>
        </authorList>
    </citation>
    <scope>NUCLEOTIDE SEQUENCE [LARGE SCALE GENOMIC DNA]</scope>
    <source>
        <strain evidence="4">strain S7.3</strain>
    </source>
</reference>
<dbReference type="STRING" id="936435.F8Q4C5"/>
<feature type="non-terminal residue" evidence="3">
    <location>
        <position position="1"/>
    </location>
</feature>
<feature type="transmembrane region" description="Helical" evidence="1">
    <location>
        <begin position="37"/>
        <end position="58"/>
    </location>
</feature>
<feature type="transmembrane region" description="Helical" evidence="1">
    <location>
        <begin position="6"/>
        <end position="25"/>
    </location>
</feature>
<dbReference type="EMBL" id="GL945483">
    <property type="protein sequence ID" value="EGN96980.1"/>
    <property type="molecule type" value="Genomic_DNA"/>
</dbReference>
<keyword evidence="1" id="KW-0812">Transmembrane</keyword>
<evidence type="ECO:0000256" key="1">
    <source>
        <dbReference type="SAM" id="Phobius"/>
    </source>
</evidence>
<dbReference type="Proteomes" id="UP000008063">
    <property type="component" value="Unassembled WGS sequence"/>
</dbReference>
<feature type="domain" description="Protein YTP1-like C-terminal" evidence="2">
    <location>
        <begin position="54"/>
        <end position="293"/>
    </location>
</feature>
<evidence type="ECO:0000313" key="3">
    <source>
        <dbReference type="EMBL" id="EGN96980.1"/>
    </source>
</evidence>
<keyword evidence="4" id="KW-1185">Reference proteome</keyword>
<dbReference type="HOGENOM" id="CLU_034579_0_0_1"/>
<gene>
    <name evidence="3" type="ORF">SERLA73DRAFT_58152</name>
</gene>
<dbReference type="InterPro" id="IPR018827">
    <property type="entry name" value="YTP1_C"/>
</dbReference>
<feature type="transmembrane region" description="Helical" evidence="1">
    <location>
        <begin position="270"/>
        <end position="294"/>
    </location>
</feature>
<keyword evidence="1" id="KW-0472">Membrane</keyword>
<dbReference type="eggNOG" id="ENOG502QRB1">
    <property type="taxonomic scope" value="Eukaryota"/>
</dbReference>
<dbReference type="Pfam" id="PF10355">
    <property type="entry name" value="Ytp1"/>
    <property type="match status" value="1"/>
</dbReference>
<protein>
    <recommendedName>
        <fullName evidence="2">Protein YTP1-like C-terminal domain-containing protein</fullName>
    </recommendedName>
</protein>
<evidence type="ECO:0000313" key="4">
    <source>
        <dbReference type="Proteomes" id="UP000008063"/>
    </source>
</evidence>